<dbReference type="EMBL" id="JANCLT010000006">
    <property type="protein sequence ID" value="MCP8969557.1"/>
    <property type="molecule type" value="Genomic_DNA"/>
</dbReference>
<proteinExistence type="predicted"/>
<keyword evidence="1" id="KW-0472">Membrane</keyword>
<keyword evidence="3" id="KW-1185">Reference proteome</keyword>
<feature type="transmembrane region" description="Helical" evidence="1">
    <location>
        <begin position="127"/>
        <end position="148"/>
    </location>
</feature>
<dbReference type="Proteomes" id="UP001156102">
    <property type="component" value="Unassembled WGS sequence"/>
</dbReference>
<reference evidence="2" key="1">
    <citation type="submission" date="2022-07" db="EMBL/GenBank/DDBJ databases">
        <authorList>
            <person name="Li W.-J."/>
            <person name="Deng Q.-Q."/>
        </authorList>
    </citation>
    <scope>NUCLEOTIDE SEQUENCE</scope>
    <source>
        <strain evidence="2">SYSU M60031</strain>
    </source>
</reference>
<accession>A0AA41X690</accession>
<gene>
    <name evidence="2" type="ORF">NK662_13560</name>
</gene>
<name>A0AA41X690_9BACI</name>
<dbReference type="RefSeq" id="WP_254759476.1">
    <property type="nucleotide sequence ID" value="NZ_JANCLT010000006.1"/>
</dbReference>
<dbReference type="AlphaFoldDB" id="A0AA41X690"/>
<protein>
    <submittedName>
        <fullName evidence="2">Permease</fullName>
    </submittedName>
</protein>
<comment type="caution">
    <text evidence="2">The sequence shown here is derived from an EMBL/GenBank/DDBJ whole genome shotgun (WGS) entry which is preliminary data.</text>
</comment>
<dbReference type="Pfam" id="PF20617">
    <property type="entry name" value="DUF6803"/>
    <property type="match status" value="1"/>
</dbReference>
<organism evidence="2 3">
    <name type="scientific">Ectobacillus ponti</name>
    <dbReference type="NCBI Taxonomy" id="2961894"/>
    <lineage>
        <taxon>Bacteria</taxon>
        <taxon>Bacillati</taxon>
        <taxon>Bacillota</taxon>
        <taxon>Bacilli</taxon>
        <taxon>Bacillales</taxon>
        <taxon>Bacillaceae</taxon>
        <taxon>Ectobacillus</taxon>
    </lineage>
</organism>
<evidence type="ECO:0000313" key="3">
    <source>
        <dbReference type="Proteomes" id="UP001156102"/>
    </source>
</evidence>
<feature type="transmembrane region" description="Helical" evidence="1">
    <location>
        <begin position="96"/>
        <end position="115"/>
    </location>
</feature>
<evidence type="ECO:0000256" key="1">
    <source>
        <dbReference type="SAM" id="Phobius"/>
    </source>
</evidence>
<sequence>MNMTHYMELLATGQPWNLILFMAIPVILAETVAITELGVLFTRRTDGTLRAVNKFASVTVGLYFTVVFVYLLFQVVIPLTAGGGWRGWVDVAAVSFYLLGIVPLLGLALLDMGLLQKGRPEAQRLKIHAYFVGIFLVVTHLAMIFGMLDPYLFSTVPVHMSHPM</sequence>
<feature type="transmembrane region" description="Helical" evidence="1">
    <location>
        <begin position="55"/>
        <end position="76"/>
    </location>
</feature>
<keyword evidence="1" id="KW-0812">Transmembrane</keyword>
<keyword evidence="1" id="KW-1133">Transmembrane helix</keyword>
<evidence type="ECO:0000313" key="2">
    <source>
        <dbReference type="EMBL" id="MCP8969557.1"/>
    </source>
</evidence>
<feature type="transmembrane region" description="Helical" evidence="1">
    <location>
        <begin position="20"/>
        <end position="43"/>
    </location>
</feature>
<dbReference type="InterPro" id="IPR046547">
    <property type="entry name" value="DUF6803"/>
</dbReference>